<dbReference type="EMBL" id="CM020618">
    <property type="protein sequence ID" value="KAK1861352.1"/>
    <property type="molecule type" value="Genomic_DNA"/>
</dbReference>
<evidence type="ECO:0000313" key="2">
    <source>
        <dbReference type="Proteomes" id="UP000798662"/>
    </source>
</evidence>
<comment type="caution">
    <text evidence="1">The sequence shown here is derived from an EMBL/GenBank/DDBJ whole genome shotgun (WGS) entry which is preliminary data.</text>
</comment>
<sequence length="100" mass="10398">MDPSPANPANPLILSSHPVSVRRFAEESPPLASRRPRNGATGSCRADGDAPPRLPRARGRAAFVAGRPAVQGTYIRAPGCRALLWPGRAAACLAGRPPAP</sequence>
<dbReference type="Proteomes" id="UP000798662">
    <property type="component" value="Chromosome 1"/>
</dbReference>
<name>A0ACC3BU19_PYRYE</name>
<keyword evidence="2" id="KW-1185">Reference proteome</keyword>
<organism evidence="1 2">
    <name type="scientific">Pyropia yezoensis</name>
    <name type="common">Susabi-nori</name>
    <name type="synonym">Porphyra yezoensis</name>
    <dbReference type="NCBI Taxonomy" id="2788"/>
    <lineage>
        <taxon>Eukaryota</taxon>
        <taxon>Rhodophyta</taxon>
        <taxon>Bangiophyceae</taxon>
        <taxon>Bangiales</taxon>
        <taxon>Bangiaceae</taxon>
        <taxon>Pyropia</taxon>
    </lineage>
</organism>
<accession>A0ACC3BU19</accession>
<evidence type="ECO:0000313" key="1">
    <source>
        <dbReference type="EMBL" id="KAK1861352.1"/>
    </source>
</evidence>
<gene>
    <name evidence="1" type="ORF">I4F81_003936</name>
</gene>
<proteinExistence type="predicted"/>
<protein>
    <submittedName>
        <fullName evidence="1">Uncharacterized protein</fullName>
    </submittedName>
</protein>
<reference evidence="1" key="1">
    <citation type="submission" date="2019-11" db="EMBL/GenBank/DDBJ databases">
        <title>Nori genome reveals adaptations in red seaweeds to the harsh intertidal environment.</title>
        <authorList>
            <person name="Wang D."/>
            <person name="Mao Y."/>
        </authorList>
    </citation>
    <scope>NUCLEOTIDE SEQUENCE</scope>
    <source>
        <tissue evidence="1">Gametophyte</tissue>
    </source>
</reference>